<dbReference type="PANTHER" id="PTHR42991">
    <property type="entry name" value="ALDEHYDE DEHYDROGENASE"/>
    <property type="match status" value="1"/>
</dbReference>
<dbReference type="PANTHER" id="PTHR42991:SF1">
    <property type="entry name" value="ALDEHYDE DEHYDROGENASE"/>
    <property type="match status" value="1"/>
</dbReference>
<dbReference type="InterPro" id="IPR016163">
    <property type="entry name" value="Ald_DH_C"/>
</dbReference>
<dbReference type="Gene3D" id="3.40.309.10">
    <property type="entry name" value="Aldehyde Dehydrogenase, Chain A, domain 2"/>
    <property type="match status" value="1"/>
</dbReference>
<dbReference type="EMBL" id="CP104064">
    <property type="protein sequence ID" value="WAH36018.1"/>
    <property type="molecule type" value="Genomic_DNA"/>
</dbReference>
<keyword evidence="2" id="KW-0560">Oxidoreductase</keyword>
<dbReference type="RefSeq" id="WP_268043317.1">
    <property type="nucleotide sequence ID" value="NZ_CP104064.1"/>
</dbReference>
<evidence type="ECO:0000256" key="1">
    <source>
        <dbReference type="ARBA" id="ARBA00009986"/>
    </source>
</evidence>
<dbReference type="InterPro" id="IPR051020">
    <property type="entry name" value="ALDH-related_metabolic_enz"/>
</dbReference>
<name>A0ABY6Z0G1_9BACL</name>
<keyword evidence="5" id="KW-1185">Reference proteome</keyword>
<accession>A0ABY6Z0G1</accession>
<gene>
    <name evidence="4" type="ORF">NZD86_17405</name>
</gene>
<dbReference type="InterPro" id="IPR016162">
    <property type="entry name" value="Ald_DH_N"/>
</dbReference>
<feature type="domain" description="Aldehyde dehydrogenase" evidence="3">
    <location>
        <begin position="17"/>
        <end position="477"/>
    </location>
</feature>
<dbReference type="CDD" id="cd07149">
    <property type="entry name" value="ALDH_y4uC"/>
    <property type="match status" value="1"/>
</dbReference>
<protein>
    <submittedName>
        <fullName evidence="4">Aldehyde dehydrogenase family protein</fullName>
    </submittedName>
</protein>
<evidence type="ECO:0000256" key="2">
    <source>
        <dbReference type="ARBA" id="ARBA00023002"/>
    </source>
</evidence>
<organism evidence="4 5">
    <name type="scientific">Alicyclobacillus dauci</name>
    <dbReference type="NCBI Taxonomy" id="1475485"/>
    <lineage>
        <taxon>Bacteria</taxon>
        <taxon>Bacillati</taxon>
        <taxon>Bacillota</taxon>
        <taxon>Bacilli</taxon>
        <taxon>Bacillales</taxon>
        <taxon>Alicyclobacillaceae</taxon>
        <taxon>Alicyclobacillus</taxon>
    </lineage>
</organism>
<evidence type="ECO:0000313" key="4">
    <source>
        <dbReference type="EMBL" id="WAH36018.1"/>
    </source>
</evidence>
<dbReference type="SUPFAM" id="SSF53720">
    <property type="entry name" value="ALDH-like"/>
    <property type="match status" value="1"/>
</dbReference>
<reference evidence="4" key="1">
    <citation type="submission" date="2022-08" db="EMBL/GenBank/DDBJ databases">
        <title>Alicyclobacillus dauci DSM2870, complete genome.</title>
        <authorList>
            <person name="Wang Q."/>
            <person name="Cai R."/>
            <person name="Wang Z."/>
        </authorList>
    </citation>
    <scope>NUCLEOTIDE SEQUENCE</scope>
    <source>
        <strain evidence="4">DSM 28700</strain>
    </source>
</reference>
<dbReference type="Gene3D" id="3.40.605.10">
    <property type="entry name" value="Aldehyde Dehydrogenase, Chain A, domain 1"/>
    <property type="match status" value="1"/>
</dbReference>
<dbReference type="InterPro" id="IPR015590">
    <property type="entry name" value="Aldehyde_DH_dom"/>
</dbReference>
<evidence type="ECO:0000313" key="5">
    <source>
        <dbReference type="Proteomes" id="UP001164803"/>
    </source>
</evidence>
<comment type="similarity">
    <text evidence="1">Belongs to the aldehyde dehydrogenase family.</text>
</comment>
<dbReference type="Pfam" id="PF00171">
    <property type="entry name" value="Aldedh"/>
    <property type="match status" value="1"/>
</dbReference>
<dbReference type="Proteomes" id="UP001164803">
    <property type="component" value="Chromosome"/>
</dbReference>
<dbReference type="InterPro" id="IPR016161">
    <property type="entry name" value="Ald_DH/histidinol_DH"/>
</dbReference>
<proteinExistence type="inferred from homology"/>
<sequence length="486" mass="52590">MAGETHAETQLWIDGEWVKTDRIVPLENPHTGETFAHIGYASVEQAKQAIDAAAKAFETFRHTPAWQRAHILRSVAELISDRRDELAETISREAAKPMRAAKAEVDRTIQTYLFAAEAARDIRGESIPMDAAPHGEKHTAYTVHRPLGVVSAITPFNFPMNLVAHKVGPAIAAGNTIVLKPAEQTPLSALVLAKLFKDAGLPNGVLNIVTGDGKELSEVLTTHPDVAFVTFTGSPRVGKLIRAQAGLRKVTLELGSNSPLLIDEGFTDGELTQIAEEAVNGAFSYNGQVCISIQRIYVHQSVYEKFTKLLADKAKALKIGDPLDKSTDISALINQQAVDRLQSWLDHAISGGAKAVTGGKIDGRVIEPTVLIDVPEDAELQQEEAFGPVALVAPFDDWNEAINSANRSKYGLNAGAFTKNIDHALAAAANIQAGAVLINQVPTFRVDQMPYGGVKESGTGREGVRYAMQDMMEVKMVAFRSDAFRR</sequence>
<evidence type="ECO:0000259" key="3">
    <source>
        <dbReference type="Pfam" id="PF00171"/>
    </source>
</evidence>